<keyword evidence="9" id="KW-0812">Transmembrane</keyword>
<reference evidence="12" key="1">
    <citation type="submission" date="2018-06" db="EMBL/GenBank/DDBJ databases">
        <title>Genome assembly of Danube salmon.</title>
        <authorList>
            <person name="Macqueen D.J."/>
            <person name="Gundappa M.K."/>
        </authorList>
    </citation>
    <scope>NUCLEOTIDE SEQUENCE [LARGE SCALE GENOMIC DNA]</scope>
</reference>
<dbReference type="InterPro" id="IPR052051">
    <property type="entry name" value="TCR_complex_component"/>
</dbReference>
<dbReference type="PANTHER" id="PTHR19433:SF111">
    <property type="entry name" value="T CELL RECEPTOR ALPHA VARIABLE 4"/>
    <property type="match status" value="1"/>
</dbReference>
<dbReference type="GO" id="GO:0002376">
    <property type="term" value="P:immune system process"/>
    <property type="evidence" value="ECO:0007669"/>
    <property type="project" value="UniProtKB-KW"/>
</dbReference>
<evidence type="ECO:0000256" key="3">
    <source>
        <dbReference type="ARBA" id="ARBA00022729"/>
    </source>
</evidence>
<dbReference type="GO" id="GO:0005886">
    <property type="term" value="C:plasma membrane"/>
    <property type="evidence" value="ECO:0007669"/>
    <property type="project" value="UniProtKB-SubCell"/>
</dbReference>
<evidence type="ECO:0000256" key="2">
    <source>
        <dbReference type="ARBA" id="ARBA00022475"/>
    </source>
</evidence>
<dbReference type="Ensembl" id="ENSHHUT00000001434.1">
    <property type="protein sequence ID" value="ENSHHUP00000001400.1"/>
    <property type="gene ID" value="ENSHHUG00000000936.1"/>
</dbReference>
<feature type="transmembrane region" description="Helical" evidence="9">
    <location>
        <begin position="163"/>
        <end position="186"/>
    </location>
</feature>
<evidence type="ECO:0000256" key="6">
    <source>
        <dbReference type="ARBA" id="ARBA00023157"/>
    </source>
</evidence>
<feature type="compositionally biased region" description="Low complexity" evidence="8">
    <location>
        <begin position="199"/>
        <end position="214"/>
    </location>
</feature>
<evidence type="ECO:0000256" key="7">
    <source>
        <dbReference type="ARBA" id="ARBA00023180"/>
    </source>
</evidence>
<evidence type="ECO:0000256" key="5">
    <source>
        <dbReference type="ARBA" id="ARBA00023136"/>
    </source>
</evidence>
<dbReference type="AlphaFoldDB" id="A0A4W5JT56"/>
<feature type="transmembrane region" description="Helical" evidence="9">
    <location>
        <begin position="14"/>
        <end position="32"/>
    </location>
</feature>
<dbReference type="Pfam" id="PF07686">
    <property type="entry name" value="V-set"/>
    <property type="match status" value="1"/>
</dbReference>
<evidence type="ECO:0000256" key="1">
    <source>
        <dbReference type="ARBA" id="ARBA00004236"/>
    </source>
</evidence>
<keyword evidence="5 9" id="KW-0472">Membrane</keyword>
<keyword evidence="4" id="KW-0391">Immunity</keyword>
<dbReference type="SMART" id="SM00409">
    <property type="entry name" value="IG"/>
    <property type="match status" value="1"/>
</dbReference>
<dbReference type="PROSITE" id="PS50835">
    <property type="entry name" value="IG_LIKE"/>
    <property type="match status" value="1"/>
</dbReference>
<keyword evidence="9" id="KW-1133">Transmembrane helix</keyword>
<dbReference type="STRING" id="62062.ENSHHUP00000001400"/>
<name>A0A4W5JT56_9TELE</name>
<protein>
    <recommendedName>
        <fullName evidence="10">Ig-like domain-containing protein</fullName>
    </recommendedName>
</protein>
<evidence type="ECO:0000259" key="10">
    <source>
        <dbReference type="PROSITE" id="PS50835"/>
    </source>
</evidence>
<dbReference type="GO" id="GO:0009617">
    <property type="term" value="P:response to bacterium"/>
    <property type="evidence" value="ECO:0007669"/>
    <property type="project" value="TreeGrafter"/>
</dbReference>
<reference evidence="11" key="3">
    <citation type="submission" date="2025-09" db="UniProtKB">
        <authorList>
            <consortium name="Ensembl"/>
        </authorList>
    </citation>
    <scope>IDENTIFICATION</scope>
</reference>
<evidence type="ECO:0000256" key="4">
    <source>
        <dbReference type="ARBA" id="ARBA00022859"/>
    </source>
</evidence>
<evidence type="ECO:0000313" key="11">
    <source>
        <dbReference type="Ensembl" id="ENSHHUP00000001400.1"/>
    </source>
</evidence>
<dbReference type="InterPro" id="IPR007110">
    <property type="entry name" value="Ig-like_dom"/>
</dbReference>
<organism evidence="11 12">
    <name type="scientific">Hucho hucho</name>
    <name type="common">huchen</name>
    <dbReference type="NCBI Taxonomy" id="62062"/>
    <lineage>
        <taxon>Eukaryota</taxon>
        <taxon>Metazoa</taxon>
        <taxon>Chordata</taxon>
        <taxon>Craniata</taxon>
        <taxon>Vertebrata</taxon>
        <taxon>Euteleostomi</taxon>
        <taxon>Actinopterygii</taxon>
        <taxon>Neopterygii</taxon>
        <taxon>Teleostei</taxon>
        <taxon>Protacanthopterygii</taxon>
        <taxon>Salmoniformes</taxon>
        <taxon>Salmonidae</taxon>
        <taxon>Salmoninae</taxon>
        <taxon>Hucho</taxon>
    </lineage>
</organism>
<dbReference type="InterPro" id="IPR036179">
    <property type="entry name" value="Ig-like_dom_sf"/>
</dbReference>
<keyword evidence="6" id="KW-1015">Disulfide bond</keyword>
<dbReference type="InterPro" id="IPR003599">
    <property type="entry name" value="Ig_sub"/>
</dbReference>
<feature type="domain" description="Ig-like" evidence="10">
    <location>
        <begin position="17"/>
        <end position="121"/>
    </location>
</feature>
<keyword evidence="3" id="KW-0732">Signal</keyword>
<feature type="region of interest" description="Disordered" evidence="8">
    <location>
        <begin position="195"/>
        <end position="248"/>
    </location>
</feature>
<accession>A0A4W5JT56</accession>
<evidence type="ECO:0000256" key="8">
    <source>
        <dbReference type="SAM" id="MobiDB-lite"/>
    </source>
</evidence>
<keyword evidence="12" id="KW-1185">Reference proteome</keyword>
<dbReference type="GeneTree" id="ENSGT01000000214950"/>
<dbReference type="SUPFAM" id="SSF48726">
    <property type="entry name" value="Immunoglobulin"/>
    <property type="match status" value="1"/>
</dbReference>
<comment type="subcellular location">
    <subcellularLocation>
        <location evidence="1">Cell membrane</location>
    </subcellularLocation>
</comment>
<dbReference type="Gene3D" id="2.60.40.10">
    <property type="entry name" value="Immunoglobulins"/>
    <property type="match status" value="1"/>
</dbReference>
<evidence type="ECO:0000313" key="12">
    <source>
        <dbReference type="Proteomes" id="UP000314982"/>
    </source>
</evidence>
<dbReference type="InterPro" id="IPR013106">
    <property type="entry name" value="Ig_V-set"/>
</dbReference>
<reference evidence="11" key="2">
    <citation type="submission" date="2025-08" db="UniProtKB">
        <authorList>
            <consortium name="Ensembl"/>
        </authorList>
    </citation>
    <scope>IDENTIFICATION</scope>
</reference>
<keyword evidence="2" id="KW-1003">Cell membrane</keyword>
<sequence length="248" mass="28528">MVCQCRSQHRMERIYVPILVFYGFYLTHVVSVSPPPLMEVHSGENVTLQCINVLKTPGQVSWFKQVNSSEPLCITSMWSSLQTVHHYNGFQVKRMKMLIINRNIFLKITEVDVADSGLYFCGLSDDYFIFTNATVLKVQGHKDYYKDPTENNEKGEKYGTMNLFLLVVILGVVTAVLLIVILILVLKVRRDSNRLNTGPDSQQQPQHDQNQDPDALNYAALNFTSKKMKRERRREKDLDPHVVYAATR</sequence>
<keyword evidence="7" id="KW-0325">Glycoprotein</keyword>
<dbReference type="PANTHER" id="PTHR19433">
    <property type="entry name" value="T-CELL RECEPTOR ALPHA CHAIN V REGION-RELATED"/>
    <property type="match status" value="1"/>
</dbReference>
<proteinExistence type="predicted"/>
<evidence type="ECO:0000256" key="9">
    <source>
        <dbReference type="SAM" id="Phobius"/>
    </source>
</evidence>
<dbReference type="InterPro" id="IPR013783">
    <property type="entry name" value="Ig-like_fold"/>
</dbReference>
<dbReference type="Proteomes" id="UP000314982">
    <property type="component" value="Unassembled WGS sequence"/>
</dbReference>